<dbReference type="PANTHER" id="PTHR43265">
    <property type="entry name" value="ESTERASE ESTD"/>
    <property type="match status" value="1"/>
</dbReference>
<evidence type="ECO:0000259" key="2">
    <source>
        <dbReference type="Pfam" id="PF12146"/>
    </source>
</evidence>
<dbReference type="RefSeq" id="WP_180281517.1">
    <property type="nucleotide sequence ID" value="NZ_JABFDB010000004.1"/>
</dbReference>
<dbReference type="SUPFAM" id="SSF53474">
    <property type="entry name" value="alpha/beta-Hydrolases"/>
    <property type="match status" value="2"/>
</dbReference>
<dbReference type="InterPro" id="IPR053145">
    <property type="entry name" value="AB_hydrolase_Est10"/>
</dbReference>
<dbReference type="GO" id="GO:0016787">
    <property type="term" value="F:hydrolase activity"/>
    <property type="evidence" value="ECO:0007669"/>
    <property type="project" value="UniProtKB-KW"/>
</dbReference>
<dbReference type="PANTHER" id="PTHR43265:SF1">
    <property type="entry name" value="ESTERASE ESTD"/>
    <property type="match status" value="1"/>
</dbReference>
<comment type="caution">
    <text evidence="3">The sequence shown here is derived from an EMBL/GenBank/DDBJ whole genome shotgun (WGS) entry which is preliminary data.</text>
</comment>
<dbReference type="Proteomes" id="UP000584642">
    <property type="component" value="Unassembled WGS sequence"/>
</dbReference>
<name>A0ABX2T632_9PROT</name>
<accession>A0ABX2T632</accession>
<dbReference type="Gene3D" id="3.40.50.1820">
    <property type="entry name" value="alpha/beta hydrolase"/>
    <property type="match status" value="2"/>
</dbReference>
<dbReference type="Pfam" id="PF00561">
    <property type="entry name" value="Abhydrolase_1"/>
    <property type="match status" value="1"/>
</dbReference>
<evidence type="ECO:0000313" key="4">
    <source>
        <dbReference type="Proteomes" id="UP000584642"/>
    </source>
</evidence>
<evidence type="ECO:0000259" key="1">
    <source>
        <dbReference type="Pfam" id="PF00561"/>
    </source>
</evidence>
<reference evidence="3 4" key="1">
    <citation type="submission" date="2020-05" db="EMBL/GenBank/DDBJ databases">
        <title>Azospirillum oleiclasticum sp. nov, a nitrogen-fixing and heavy crude oil-emulsifying bacterium isolated from the crude oil of Yumen Oilfield.</title>
        <authorList>
            <person name="Wu D."/>
            <person name="Cai M."/>
            <person name="Zhang X."/>
        </authorList>
    </citation>
    <scope>NUCLEOTIDE SEQUENCE [LARGE SCALE GENOMIC DNA]</scope>
    <source>
        <strain evidence="3 4">ROY-1-1-2</strain>
    </source>
</reference>
<dbReference type="InterPro" id="IPR029058">
    <property type="entry name" value="AB_hydrolase_fold"/>
</dbReference>
<dbReference type="InterPro" id="IPR022742">
    <property type="entry name" value="Hydrolase_4"/>
</dbReference>
<proteinExistence type="predicted"/>
<evidence type="ECO:0000313" key="3">
    <source>
        <dbReference type="EMBL" id="NYZ19751.1"/>
    </source>
</evidence>
<keyword evidence="4" id="KW-1185">Reference proteome</keyword>
<feature type="domain" description="AB hydrolase-1" evidence="1">
    <location>
        <begin position="320"/>
        <end position="421"/>
    </location>
</feature>
<feature type="domain" description="Serine aminopeptidase S33" evidence="2">
    <location>
        <begin position="45"/>
        <end position="146"/>
    </location>
</feature>
<keyword evidence="3" id="KW-0378">Hydrolase</keyword>
<dbReference type="InterPro" id="IPR000073">
    <property type="entry name" value="AB_hydrolase_1"/>
</dbReference>
<protein>
    <submittedName>
        <fullName evidence="3">Alpha/beta fold hydrolase</fullName>
    </submittedName>
</protein>
<organism evidence="3 4">
    <name type="scientific">Azospirillum oleiclasticum</name>
    <dbReference type="NCBI Taxonomy" id="2735135"/>
    <lineage>
        <taxon>Bacteria</taxon>
        <taxon>Pseudomonadati</taxon>
        <taxon>Pseudomonadota</taxon>
        <taxon>Alphaproteobacteria</taxon>
        <taxon>Rhodospirillales</taxon>
        <taxon>Azospirillaceae</taxon>
        <taxon>Azospirillum</taxon>
    </lineage>
</organism>
<gene>
    <name evidence="3" type="ORF">HND93_08510</name>
</gene>
<dbReference type="EMBL" id="JABFDB010000004">
    <property type="protein sequence ID" value="NYZ19751.1"/>
    <property type="molecule type" value="Genomic_DNA"/>
</dbReference>
<dbReference type="Pfam" id="PF12146">
    <property type="entry name" value="Hydrolase_4"/>
    <property type="match status" value="1"/>
</dbReference>
<sequence>MTPIVFDGCFGWLHPTSGGTSGGRGVVLCAPHSHEEWSVHRAWRGFARDLAAAGLPTLRFDWHGTGDSAGGEEEPERVAVWLANIRAAVERLRAETGVTEVALVGLRLGATLAAVAAAGMGGVDRLVLLAPPVSGRAYVQEVKALIRLSLAEDRASNGAEMPRPPERADGIEGFGFLFTGATLADLARIDLAALPARPAPRVLLLNPGGLRGVDRLASRLTELGAELAEEGFPDFARLMRSAETGHAPAAPFAAAVSWLAADAPPAAPAAILSALTEPVLPLPQAVERPVRFGAMGRLFGVLCTPAAPTDRPALLFLNSGITHHVGSGRAAVEFARRLAVQGFPSLRIDVAGIGDSESPPDGVDNRLYRRDSLPDVLAAVDWLAAQGFGRVVAVGLCAGAALALNAALADERIVGQVVVNPGRFVLGEGITAEMAVRSAARAADRYAGMLTRPEAWRALLRGDPRVLQVARTLGGRAAGGVRRWWTRLATRGDGADVAATGVLEAFRRLDARGVRTLLVYAADDVTLGERDAHLGRGARRLAGLARTRLECVPGADHSFLLSPARERLARLIEGHLAAKG</sequence>